<sequence>MKYVKQTCIITGMTLAGEILGSVLPLPVPAGVYGLFLMLAALISGAVKLESVEGTGNFLLDSMSLMFIPSMVGVVECLEELRAVLVPFLLIILASTVVVMCVTGWTAQLVMGSEENKAGKSKDAGRTSK</sequence>
<evidence type="ECO:0000256" key="4">
    <source>
        <dbReference type="ARBA" id="ARBA00022989"/>
    </source>
</evidence>
<evidence type="ECO:0000313" key="8">
    <source>
        <dbReference type="Proteomes" id="UP000823910"/>
    </source>
</evidence>
<feature type="transmembrane region" description="Helical" evidence="6">
    <location>
        <begin position="30"/>
        <end position="47"/>
    </location>
</feature>
<feature type="transmembrane region" description="Helical" evidence="6">
    <location>
        <begin position="59"/>
        <end position="78"/>
    </location>
</feature>
<feature type="transmembrane region" description="Helical" evidence="6">
    <location>
        <begin position="84"/>
        <end position="107"/>
    </location>
</feature>
<dbReference type="InterPro" id="IPR005538">
    <property type="entry name" value="LrgA/CidA"/>
</dbReference>
<evidence type="ECO:0000256" key="6">
    <source>
        <dbReference type="SAM" id="Phobius"/>
    </source>
</evidence>
<dbReference type="AlphaFoldDB" id="A0A9D2SGV8"/>
<gene>
    <name evidence="7" type="ORF">H9704_06065</name>
</gene>
<evidence type="ECO:0000256" key="3">
    <source>
        <dbReference type="ARBA" id="ARBA00022692"/>
    </source>
</evidence>
<evidence type="ECO:0000256" key="1">
    <source>
        <dbReference type="ARBA" id="ARBA00004651"/>
    </source>
</evidence>
<organism evidence="7 8">
    <name type="scientific">Candidatus Enterocloster excrementipullorum</name>
    <dbReference type="NCBI Taxonomy" id="2838559"/>
    <lineage>
        <taxon>Bacteria</taxon>
        <taxon>Bacillati</taxon>
        <taxon>Bacillota</taxon>
        <taxon>Clostridia</taxon>
        <taxon>Lachnospirales</taxon>
        <taxon>Lachnospiraceae</taxon>
        <taxon>Enterocloster</taxon>
    </lineage>
</organism>
<accession>A0A9D2SGV8</accession>
<dbReference type="Proteomes" id="UP000823910">
    <property type="component" value="Unassembled WGS sequence"/>
</dbReference>
<protein>
    <submittedName>
        <fullName evidence="7">CidA/LrgA family protein</fullName>
    </submittedName>
</protein>
<reference evidence="7" key="1">
    <citation type="journal article" date="2021" name="PeerJ">
        <title>Extensive microbial diversity within the chicken gut microbiome revealed by metagenomics and culture.</title>
        <authorList>
            <person name="Gilroy R."/>
            <person name="Ravi A."/>
            <person name="Getino M."/>
            <person name="Pursley I."/>
            <person name="Horton D.L."/>
            <person name="Alikhan N.F."/>
            <person name="Baker D."/>
            <person name="Gharbi K."/>
            <person name="Hall N."/>
            <person name="Watson M."/>
            <person name="Adriaenssens E.M."/>
            <person name="Foster-Nyarko E."/>
            <person name="Jarju S."/>
            <person name="Secka A."/>
            <person name="Antonio M."/>
            <person name="Oren A."/>
            <person name="Chaudhuri R.R."/>
            <person name="La Ragione R."/>
            <person name="Hildebrand F."/>
            <person name="Pallen M.J."/>
        </authorList>
    </citation>
    <scope>NUCLEOTIDE SEQUENCE</scope>
    <source>
        <strain evidence="7">CHK180-15479</strain>
    </source>
</reference>
<keyword evidence="4 6" id="KW-1133">Transmembrane helix</keyword>
<dbReference type="GO" id="GO:0005886">
    <property type="term" value="C:plasma membrane"/>
    <property type="evidence" value="ECO:0007669"/>
    <property type="project" value="UniProtKB-SubCell"/>
</dbReference>
<dbReference type="PANTHER" id="PTHR33931:SF2">
    <property type="entry name" value="HOLIN-LIKE PROTEIN CIDA"/>
    <property type="match status" value="1"/>
</dbReference>
<comment type="subcellular location">
    <subcellularLocation>
        <location evidence="1">Cell membrane</location>
        <topology evidence="1">Multi-pass membrane protein</topology>
    </subcellularLocation>
</comment>
<name>A0A9D2SGV8_9FIRM</name>
<dbReference type="EMBL" id="DWWT01000026">
    <property type="protein sequence ID" value="HJC05705.1"/>
    <property type="molecule type" value="Genomic_DNA"/>
</dbReference>
<evidence type="ECO:0000313" key="7">
    <source>
        <dbReference type="EMBL" id="HJC05705.1"/>
    </source>
</evidence>
<keyword evidence="2" id="KW-1003">Cell membrane</keyword>
<reference evidence="7" key="2">
    <citation type="submission" date="2021-04" db="EMBL/GenBank/DDBJ databases">
        <authorList>
            <person name="Gilroy R."/>
        </authorList>
    </citation>
    <scope>NUCLEOTIDE SEQUENCE</scope>
    <source>
        <strain evidence="7">CHK180-15479</strain>
    </source>
</reference>
<evidence type="ECO:0000256" key="2">
    <source>
        <dbReference type="ARBA" id="ARBA00022475"/>
    </source>
</evidence>
<dbReference type="PANTHER" id="PTHR33931">
    <property type="entry name" value="HOLIN-LIKE PROTEIN CIDA-RELATED"/>
    <property type="match status" value="1"/>
</dbReference>
<dbReference type="Pfam" id="PF03788">
    <property type="entry name" value="LrgA"/>
    <property type="match status" value="1"/>
</dbReference>
<proteinExistence type="predicted"/>
<keyword evidence="5 6" id="KW-0472">Membrane</keyword>
<keyword evidence="3 6" id="KW-0812">Transmembrane</keyword>
<comment type="caution">
    <text evidence="7">The sequence shown here is derived from an EMBL/GenBank/DDBJ whole genome shotgun (WGS) entry which is preliminary data.</text>
</comment>
<evidence type="ECO:0000256" key="5">
    <source>
        <dbReference type="ARBA" id="ARBA00023136"/>
    </source>
</evidence>